<evidence type="ECO:0000313" key="2">
    <source>
        <dbReference type="EMBL" id="PNX93045.1"/>
    </source>
</evidence>
<evidence type="ECO:0000313" key="3">
    <source>
        <dbReference type="Proteomes" id="UP000236291"/>
    </source>
</evidence>
<gene>
    <name evidence="2" type="ORF">L195_g016193</name>
    <name evidence="1" type="ORF">L195_g032284</name>
</gene>
<proteinExistence type="predicted"/>
<reference evidence="2 3" key="1">
    <citation type="journal article" date="2014" name="Am. J. Bot.">
        <title>Genome assembly and annotation for red clover (Trifolium pratense; Fabaceae).</title>
        <authorList>
            <person name="Istvanek J."/>
            <person name="Jaros M."/>
            <person name="Krenek A."/>
            <person name="Repkova J."/>
        </authorList>
    </citation>
    <scope>NUCLEOTIDE SEQUENCE [LARGE SCALE GENOMIC DNA]</scope>
    <source>
        <strain evidence="3">cv. Tatra</strain>
        <tissue evidence="2">Young leaves</tissue>
    </source>
</reference>
<sequence length="136" mass="15111">ICLWKLMNASSVVGPVRGGLGAKHRRVPGLESFGSALGARRRLGCTLRGREYILLLLHLLPPRESPRERKKGFGKGSSSNQHQSRVTGGFFWVYSRVGDVIITPCNNLSLKSLGHGKRFGKKGRNRENLFHATLLY</sequence>
<organism evidence="2 3">
    <name type="scientific">Trifolium pratense</name>
    <name type="common">Red clover</name>
    <dbReference type="NCBI Taxonomy" id="57577"/>
    <lineage>
        <taxon>Eukaryota</taxon>
        <taxon>Viridiplantae</taxon>
        <taxon>Streptophyta</taxon>
        <taxon>Embryophyta</taxon>
        <taxon>Tracheophyta</taxon>
        <taxon>Spermatophyta</taxon>
        <taxon>Magnoliopsida</taxon>
        <taxon>eudicotyledons</taxon>
        <taxon>Gunneridae</taxon>
        <taxon>Pentapetalae</taxon>
        <taxon>rosids</taxon>
        <taxon>fabids</taxon>
        <taxon>Fabales</taxon>
        <taxon>Fabaceae</taxon>
        <taxon>Papilionoideae</taxon>
        <taxon>50 kb inversion clade</taxon>
        <taxon>NPAAA clade</taxon>
        <taxon>Hologalegina</taxon>
        <taxon>IRL clade</taxon>
        <taxon>Trifolieae</taxon>
        <taxon>Trifolium</taxon>
    </lineage>
</organism>
<protein>
    <submittedName>
        <fullName evidence="2">Uncharacterized protein</fullName>
    </submittedName>
</protein>
<evidence type="ECO:0000313" key="1">
    <source>
        <dbReference type="EMBL" id="PNX76338.1"/>
    </source>
</evidence>
<dbReference type="AlphaFoldDB" id="A0A2K3MQG4"/>
<dbReference type="EMBL" id="ASHM01011140">
    <property type="protein sequence ID" value="PNX93045.1"/>
    <property type="molecule type" value="Genomic_DNA"/>
</dbReference>
<comment type="caution">
    <text evidence="2">The sequence shown here is derived from an EMBL/GenBank/DDBJ whole genome shotgun (WGS) entry which is preliminary data.</text>
</comment>
<name>A0A2K3MQG4_TRIPR</name>
<feature type="non-terminal residue" evidence="2">
    <location>
        <position position="1"/>
    </location>
</feature>
<dbReference type="EMBL" id="ASHM01030476">
    <property type="protein sequence ID" value="PNX76338.1"/>
    <property type="molecule type" value="Genomic_DNA"/>
</dbReference>
<dbReference type="Proteomes" id="UP000236291">
    <property type="component" value="Unassembled WGS sequence"/>
</dbReference>
<reference evidence="2 3" key="2">
    <citation type="journal article" date="2017" name="Front. Plant Sci.">
        <title>Gene Classification and Mining of Molecular Markers Useful in Red Clover (Trifolium pratense) Breeding.</title>
        <authorList>
            <person name="Istvanek J."/>
            <person name="Dluhosova J."/>
            <person name="Dluhos P."/>
            <person name="Patkova L."/>
            <person name="Nedelnik J."/>
            <person name="Repkova J."/>
        </authorList>
    </citation>
    <scope>NUCLEOTIDE SEQUENCE [LARGE SCALE GENOMIC DNA]</scope>
    <source>
        <strain evidence="3">cv. Tatra</strain>
        <tissue evidence="2">Young leaves</tissue>
    </source>
</reference>
<accession>A0A2K3MQG4</accession>